<dbReference type="InterPro" id="IPR001296">
    <property type="entry name" value="Glyco_trans_1"/>
</dbReference>
<evidence type="ECO:0000313" key="3">
    <source>
        <dbReference type="EMBL" id="MCM2374830.1"/>
    </source>
</evidence>
<dbReference type="NCBIfam" id="NF038011">
    <property type="entry name" value="PelF"/>
    <property type="match status" value="1"/>
</dbReference>
<sequence length="377" mass="41053">MSTQTLSSTKNRRRGNATLSSMRRVVHVALGTDVGGMEKLLVEFAKFSNRDRFEPTFVSLQHRGNIADEIERWGSPVFAFGKPEGLQPTLVLRLAKQLRELHADVVHTHNTAAMVYGVPAAKLAGVRTVIHTRHGQRLGASVRQNALFRWLAKGCDRVVSVCDDGTRLTVREGISPQRTSTICNGVDLSRFENVGPRADGPVTLVARLSEEKDVANLIRAMAIAIDSSKALRLRIIGDGSERAKLETLTQSLGLERVVEFLGRRSDVADLLAQASVFVLPSRSEGISLTLLEAMARGLPVVATSVGGTPEVVVDGETGLLVPAGDVVALADAIVELNQHAEAAAEMGRQGRKRVEQHFTIERMVHEYERLYEAESNA</sequence>
<feature type="domain" description="Glycosyltransferase subfamily 4-like N-terminal" evidence="2">
    <location>
        <begin position="34"/>
        <end position="190"/>
    </location>
</feature>
<dbReference type="Proteomes" id="UP001202961">
    <property type="component" value="Unassembled WGS sequence"/>
</dbReference>
<gene>
    <name evidence="3" type="primary">pelF</name>
    <name evidence="3" type="ORF">NB063_29750</name>
</gene>
<evidence type="ECO:0000259" key="1">
    <source>
        <dbReference type="Pfam" id="PF00534"/>
    </source>
</evidence>
<accession>A0ABT0UEF4</accession>
<dbReference type="Pfam" id="PF00534">
    <property type="entry name" value="Glycos_transf_1"/>
    <property type="match status" value="1"/>
</dbReference>
<organism evidence="3 4">
    <name type="scientific">Aporhodopirellula aestuarii</name>
    <dbReference type="NCBI Taxonomy" id="2950107"/>
    <lineage>
        <taxon>Bacteria</taxon>
        <taxon>Pseudomonadati</taxon>
        <taxon>Planctomycetota</taxon>
        <taxon>Planctomycetia</taxon>
        <taxon>Pirellulales</taxon>
        <taxon>Pirellulaceae</taxon>
        <taxon>Aporhodopirellula</taxon>
    </lineage>
</organism>
<keyword evidence="4" id="KW-1185">Reference proteome</keyword>
<protein>
    <submittedName>
        <fullName evidence="3">GT4 family glycosyltransferase PelF</fullName>
    </submittedName>
</protein>
<name>A0ABT0UEF4_9BACT</name>
<evidence type="ECO:0000259" key="2">
    <source>
        <dbReference type="Pfam" id="PF13439"/>
    </source>
</evidence>
<dbReference type="Gene3D" id="3.40.50.2000">
    <property type="entry name" value="Glycogen Phosphorylase B"/>
    <property type="match status" value="2"/>
</dbReference>
<dbReference type="SUPFAM" id="SSF53756">
    <property type="entry name" value="UDP-Glycosyltransferase/glycogen phosphorylase"/>
    <property type="match status" value="1"/>
</dbReference>
<proteinExistence type="predicted"/>
<comment type="caution">
    <text evidence="3">The sequence shown here is derived from an EMBL/GenBank/DDBJ whole genome shotgun (WGS) entry which is preliminary data.</text>
</comment>
<evidence type="ECO:0000313" key="4">
    <source>
        <dbReference type="Proteomes" id="UP001202961"/>
    </source>
</evidence>
<dbReference type="PANTHER" id="PTHR12526">
    <property type="entry name" value="GLYCOSYLTRANSFERASE"/>
    <property type="match status" value="1"/>
</dbReference>
<dbReference type="EMBL" id="JAMQBK010000104">
    <property type="protein sequence ID" value="MCM2374830.1"/>
    <property type="molecule type" value="Genomic_DNA"/>
</dbReference>
<dbReference type="Pfam" id="PF13439">
    <property type="entry name" value="Glyco_transf_4"/>
    <property type="match status" value="1"/>
</dbReference>
<dbReference type="InterPro" id="IPR028098">
    <property type="entry name" value="Glyco_trans_4-like_N"/>
</dbReference>
<reference evidence="3 4" key="1">
    <citation type="journal article" date="2022" name="Syst. Appl. Microbiol.">
        <title>Rhodopirellula aestuarii sp. nov., a novel member of the genus Rhodopirellula isolated from brackish sediments collected in the Tagus River estuary, Portugal.</title>
        <authorList>
            <person name="Vitorino I.R."/>
            <person name="Klimek D."/>
            <person name="Calusinska M."/>
            <person name="Lobo-da-Cunha A."/>
            <person name="Vasconcelos V."/>
            <person name="Lage O.M."/>
        </authorList>
    </citation>
    <scope>NUCLEOTIDE SEQUENCE [LARGE SCALE GENOMIC DNA]</scope>
    <source>
        <strain evidence="3 4">ICT_H3.1</strain>
    </source>
</reference>
<dbReference type="PANTHER" id="PTHR12526:SF630">
    <property type="entry name" value="GLYCOSYLTRANSFERASE"/>
    <property type="match status" value="1"/>
</dbReference>
<dbReference type="InterPro" id="IPR047691">
    <property type="entry name" value="PelF-like"/>
</dbReference>
<feature type="domain" description="Glycosyl transferase family 1" evidence="1">
    <location>
        <begin position="203"/>
        <end position="353"/>
    </location>
</feature>
<dbReference type="RefSeq" id="WP_250933006.1">
    <property type="nucleotide sequence ID" value="NZ_JAMQBK010000104.1"/>
</dbReference>